<organism evidence="3 4">
    <name type="scientific">Forsythia ovata</name>
    <dbReference type="NCBI Taxonomy" id="205694"/>
    <lineage>
        <taxon>Eukaryota</taxon>
        <taxon>Viridiplantae</taxon>
        <taxon>Streptophyta</taxon>
        <taxon>Embryophyta</taxon>
        <taxon>Tracheophyta</taxon>
        <taxon>Spermatophyta</taxon>
        <taxon>Magnoliopsida</taxon>
        <taxon>eudicotyledons</taxon>
        <taxon>Gunneridae</taxon>
        <taxon>Pentapetalae</taxon>
        <taxon>asterids</taxon>
        <taxon>lamiids</taxon>
        <taxon>Lamiales</taxon>
        <taxon>Oleaceae</taxon>
        <taxon>Forsythieae</taxon>
        <taxon>Forsythia</taxon>
    </lineage>
</organism>
<proteinExistence type="predicted"/>
<dbReference type="PANTHER" id="PTHR14221:SF41">
    <property type="entry name" value="TRANSDUCIN_WD40 REPEAT-LIKE SUPERFAMILY PROTEIN"/>
    <property type="match status" value="1"/>
</dbReference>
<dbReference type="InterPro" id="IPR040324">
    <property type="entry name" value="WDR44/Dgr2"/>
</dbReference>
<reference evidence="4" key="1">
    <citation type="submission" date="2024-07" db="EMBL/GenBank/DDBJ databases">
        <title>Two chromosome-level genome assemblies of Korean endemic species Abeliophyllum distichum and Forsythia ovata (Oleaceae).</title>
        <authorList>
            <person name="Jang H."/>
        </authorList>
    </citation>
    <scope>NUCLEOTIDE SEQUENCE [LARGE SCALE GENOMIC DNA]</scope>
</reference>
<dbReference type="PANTHER" id="PTHR14221">
    <property type="entry name" value="WD REPEAT DOMAIN 44"/>
    <property type="match status" value="1"/>
</dbReference>
<accession>A0ABD1S2U5</accession>
<evidence type="ECO:0000256" key="1">
    <source>
        <dbReference type="ARBA" id="ARBA00022574"/>
    </source>
</evidence>
<comment type="caution">
    <text evidence="3">The sequence shown here is derived from an EMBL/GenBank/DDBJ whole genome shotgun (WGS) entry which is preliminary data.</text>
</comment>
<name>A0ABD1S2U5_9LAMI</name>
<keyword evidence="2" id="KW-0677">Repeat</keyword>
<dbReference type="Proteomes" id="UP001604277">
    <property type="component" value="Unassembled WGS sequence"/>
</dbReference>
<evidence type="ECO:0000313" key="3">
    <source>
        <dbReference type="EMBL" id="KAL2494504.1"/>
    </source>
</evidence>
<gene>
    <name evidence="3" type="ORF">Fot_38261</name>
</gene>
<evidence type="ECO:0000313" key="4">
    <source>
        <dbReference type="Proteomes" id="UP001604277"/>
    </source>
</evidence>
<dbReference type="EMBL" id="JBFOLJ010000011">
    <property type="protein sequence ID" value="KAL2494504.1"/>
    <property type="molecule type" value="Genomic_DNA"/>
</dbReference>
<sequence length="126" mass="14016">MPNSEALQSAFSNGGLGSFFLIKNLDTVKESIVKEYNEDGMWNKLSKVQTGKQLTMDEFEKSVGYSPVVKELMQQENVSSHLDDGLKTNANSYFTKSFRNSKRMGVAFLKGVANSMSGFIVDKERG</sequence>
<keyword evidence="4" id="KW-1185">Reference proteome</keyword>
<dbReference type="AlphaFoldDB" id="A0ABD1S2U5"/>
<keyword evidence="1" id="KW-0853">WD repeat</keyword>
<protein>
    <submittedName>
        <fullName evidence="3">Transducin/WD40 repeat-like superfamily protein</fullName>
    </submittedName>
</protein>
<evidence type="ECO:0000256" key="2">
    <source>
        <dbReference type="ARBA" id="ARBA00022737"/>
    </source>
</evidence>